<dbReference type="OrthoDB" id="8372419at2"/>
<keyword evidence="1" id="KW-0472">Membrane</keyword>
<dbReference type="RefSeq" id="WP_148506018.1">
    <property type="nucleotide sequence ID" value="NZ_BALE01000048.1"/>
</dbReference>
<accession>A0A0D6MPZ7</accession>
<reference evidence="2 3" key="1">
    <citation type="submission" date="2012-10" db="EMBL/GenBank/DDBJ databases">
        <title>Genome sequencing of Tanticharoenia sakaeratensis NBRC 103193.</title>
        <authorList>
            <person name="Azuma Y."/>
            <person name="Hadano H."/>
            <person name="Hirakawa H."/>
            <person name="Matsushita K."/>
        </authorList>
    </citation>
    <scope>NUCLEOTIDE SEQUENCE [LARGE SCALE GENOMIC DNA]</scope>
    <source>
        <strain evidence="2 3">NBRC 103193</strain>
    </source>
</reference>
<dbReference type="Proteomes" id="UP000032679">
    <property type="component" value="Unassembled WGS sequence"/>
</dbReference>
<dbReference type="EMBL" id="BALE01000048">
    <property type="protein sequence ID" value="GAN55465.1"/>
    <property type="molecule type" value="Genomic_DNA"/>
</dbReference>
<gene>
    <name evidence="2" type="ORF">Tasa_048_090</name>
</gene>
<keyword evidence="1" id="KW-0812">Transmembrane</keyword>
<organism evidence="2 3">
    <name type="scientific">Tanticharoenia sakaeratensis NBRC 103193</name>
    <dbReference type="NCBI Taxonomy" id="1231623"/>
    <lineage>
        <taxon>Bacteria</taxon>
        <taxon>Pseudomonadati</taxon>
        <taxon>Pseudomonadota</taxon>
        <taxon>Alphaproteobacteria</taxon>
        <taxon>Acetobacterales</taxon>
        <taxon>Acetobacteraceae</taxon>
        <taxon>Tanticharoenia</taxon>
    </lineage>
</organism>
<evidence type="ECO:0000313" key="3">
    <source>
        <dbReference type="Proteomes" id="UP000032679"/>
    </source>
</evidence>
<keyword evidence="3" id="KW-1185">Reference proteome</keyword>
<proteinExistence type="predicted"/>
<dbReference type="AlphaFoldDB" id="A0A0D6MPZ7"/>
<evidence type="ECO:0000256" key="1">
    <source>
        <dbReference type="SAM" id="Phobius"/>
    </source>
</evidence>
<comment type="caution">
    <text evidence="2">The sequence shown here is derived from an EMBL/GenBank/DDBJ whole genome shotgun (WGS) entry which is preliminary data.</text>
</comment>
<protein>
    <submittedName>
        <fullName evidence="2">Uncharacterized protein</fullName>
    </submittedName>
</protein>
<feature type="transmembrane region" description="Helical" evidence="1">
    <location>
        <begin position="29"/>
        <end position="46"/>
    </location>
</feature>
<evidence type="ECO:0000313" key="2">
    <source>
        <dbReference type="EMBL" id="GAN55465.1"/>
    </source>
</evidence>
<keyword evidence="1" id="KW-1133">Transmembrane helix</keyword>
<sequence length="195" mass="22058">MIAPHPLAEAACAAAPGAVTFFGIKAESLLNAFVAFMVGGGTLFIADQQRRIAKRQKTIAEEKIVTDLFDRRFEVYEAFHAAIAHAVFSDKLDAEFPVKIERMRASSEQARFIFERECANKILEIRHKVIKSFALSRSLRAYEPAILSHQAAIDQSKLAKEASELDFELLDILDKKLSVLFEPALRLRDFRDERF</sequence>
<name>A0A0D6MPZ7_9PROT</name>